<evidence type="ECO:0000256" key="2">
    <source>
        <dbReference type="ARBA" id="ARBA00010441"/>
    </source>
</evidence>
<evidence type="ECO:0000256" key="11">
    <source>
        <dbReference type="RuleBase" id="RU003750"/>
    </source>
</evidence>
<dbReference type="PANTHER" id="PTHR14269:SF62">
    <property type="entry name" value="CDP-DIACYLGLYCEROL--GLYCEROL-3-PHOSPHATE 3-PHOSPHATIDYLTRANSFERASE 1, CHLOROPLASTIC"/>
    <property type="match status" value="1"/>
</dbReference>
<comment type="subcellular location">
    <subcellularLocation>
        <location evidence="1">Membrane</location>
        <topology evidence="1">Multi-pass membrane protein</topology>
    </subcellularLocation>
</comment>
<dbReference type="Pfam" id="PF01066">
    <property type="entry name" value="CDP-OH_P_transf"/>
    <property type="match status" value="1"/>
</dbReference>
<evidence type="ECO:0008006" key="15">
    <source>
        <dbReference type="Google" id="ProtNLM"/>
    </source>
</evidence>
<dbReference type="InterPro" id="IPR004570">
    <property type="entry name" value="Phosphatidylglycerol_P_synth"/>
</dbReference>
<feature type="transmembrane region" description="Helical" evidence="12">
    <location>
        <begin position="140"/>
        <end position="160"/>
    </location>
</feature>
<dbReference type="STRING" id="1798682.A3C15_01420"/>
<sequence>MTENNHEVYLHDRILDRTMLWLIPRWIYPNYITSLRLILTPFVVYVNYVGNYYIGIPLFLFAAFTDAVDGSLARTRDQVTDLGKMLDPLADKLLIGSMVVLLLFQNFDARLAYAVLGIEAIFIVLASVRRITGHIGQANVWGKIKMMLQCAAVFLILLGLTFGNTLLFAIASWIFGAAIVFALISLFFHGI</sequence>
<proteinExistence type="inferred from homology"/>
<dbReference type="Gene3D" id="1.20.120.1760">
    <property type="match status" value="1"/>
</dbReference>
<evidence type="ECO:0000256" key="5">
    <source>
        <dbReference type="ARBA" id="ARBA00022692"/>
    </source>
</evidence>
<evidence type="ECO:0000256" key="12">
    <source>
        <dbReference type="SAM" id="Phobius"/>
    </source>
</evidence>
<protein>
    <recommendedName>
        <fullName evidence="15">CDP-diacylglycerol--glycerol-3-phosphate 3-phosphatidyltransferase</fullName>
    </recommendedName>
</protein>
<evidence type="ECO:0000256" key="6">
    <source>
        <dbReference type="ARBA" id="ARBA00022989"/>
    </source>
</evidence>
<dbReference type="GO" id="GO:0008444">
    <property type="term" value="F:CDP-diacylglycerol-glycerol-3-phosphate 3-phosphatidyltransferase activity"/>
    <property type="evidence" value="ECO:0007669"/>
    <property type="project" value="InterPro"/>
</dbReference>
<dbReference type="Proteomes" id="UP000176532">
    <property type="component" value="Unassembled WGS sequence"/>
</dbReference>
<keyword evidence="8 12" id="KW-0472">Membrane</keyword>
<keyword evidence="6 12" id="KW-1133">Transmembrane helix</keyword>
<dbReference type="InterPro" id="IPR000462">
    <property type="entry name" value="CDP-OH_P_trans"/>
</dbReference>
<keyword evidence="9" id="KW-0594">Phospholipid biosynthesis</keyword>
<keyword evidence="10" id="KW-1208">Phospholipid metabolism</keyword>
<dbReference type="InterPro" id="IPR050324">
    <property type="entry name" value="CDP-alcohol_PTase-I"/>
</dbReference>
<evidence type="ECO:0000256" key="3">
    <source>
        <dbReference type="ARBA" id="ARBA00022516"/>
    </source>
</evidence>
<evidence type="ECO:0000256" key="4">
    <source>
        <dbReference type="ARBA" id="ARBA00022679"/>
    </source>
</evidence>
<dbReference type="PIRSF" id="PIRSF000847">
    <property type="entry name" value="Phos_ph_gly_syn"/>
    <property type="match status" value="1"/>
</dbReference>
<reference evidence="13 14" key="1">
    <citation type="journal article" date="2016" name="Nat. Commun.">
        <title>Thousands of microbial genomes shed light on interconnected biogeochemical processes in an aquifer system.</title>
        <authorList>
            <person name="Anantharaman K."/>
            <person name="Brown C.T."/>
            <person name="Hug L.A."/>
            <person name="Sharon I."/>
            <person name="Castelle C.J."/>
            <person name="Probst A.J."/>
            <person name="Thomas B.C."/>
            <person name="Singh A."/>
            <person name="Wilkins M.J."/>
            <person name="Karaoz U."/>
            <person name="Brodie E.L."/>
            <person name="Williams K.H."/>
            <person name="Hubbard S.S."/>
            <person name="Banfield J.F."/>
        </authorList>
    </citation>
    <scope>NUCLEOTIDE SEQUENCE [LARGE SCALE GENOMIC DNA]</scope>
</reference>
<evidence type="ECO:0000313" key="13">
    <source>
        <dbReference type="EMBL" id="OGH67631.1"/>
    </source>
</evidence>
<gene>
    <name evidence="13" type="ORF">A3C15_01420</name>
</gene>
<keyword evidence="3" id="KW-0444">Lipid biosynthesis</keyword>
<keyword evidence="5 12" id="KW-0812">Transmembrane</keyword>
<dbReference type="PROSITE" id="PS00379">
    <property type="entry name" value="CDP_ALCOHOL_P_TRANSF"/>
    <property type="match status" value="1"/>
</dbReference>
<feature type="transmembrane region" description="Helical" evidence="12">
    <location>
        <begin position="52"/>
        <end position="68"/>
    </location>
</feature>
<keyword evidence="4 11" id="KW-0808">Transferase</keyword>
<feature type="transmembrane region" description="Helical" evidence="12">
    <location>
        <begin position="111"/>
        <end position="128"/>
    </location>
</feature>
<evidence type="ECO:0000313" key="14">
    <source>
        <dbReference type="Proteomes" id="UP000176532"/>
    </source>
</evidence>
<comment type="similarity">
    <text evidence="2 11">Belongs to the CDP-alcohol phosphatidyltransferase class-I family.</text>
</comment>
<dbReference type="EMBL" id="MFQD01000039">
    <property type="protein sequence ID" value="OGH67631.1"/>
    <property type="molecule type" value="Genomic_DNA"/>
</dbReference>
<dbReference type="PANTHER" id="PTHR14269">
    <property type="entry name" value="CDP-DIACYLGLYCEROL--GLYCEROL-3-PHOSPHATE 3-PHOSPHATIDYLTRANSFERASE-RELATED"/>
    <property type="match status" value="1"/>
</dbReference>
<evidence type="ECO:0000256" key="10">
    <source>
        <dbReference type="ARBA" id="ARBA00023264"/>
    </source>
</evidence>
<comment type="caution">
    <text evidence="13">The sequence shown here is derived from an EMBL/GenBank/DDBJ whole genome shotgun (WGS) entry which is preliminary data.</text>
</comment>
<dbReference type="GO" id="GO:0046474">
    <property type="term" value="P:glycerophospholipid biosynthetic process"/>
    <property type="evidence" value="ECO:0007669"/>
    <property type="project" value="TreeGrafter"/>
</dbReference>
<keyword evidence="7" id="KW-0443">Lipid metabolism</keyword>
<dbReference type="AlphaFoldDB" id="A0A1F6M7Q8"/>
<evidence type="ECO:0000256" key="9">
    <source>
        <dbReference type="ARBA" id="ARBA00023209"/>
    </source>
</evidence>
<organism evidence="13 14">
    <name type="scientific">Candidatus Magasanikbacteria bacterium RIFCSPHIGHO2_02_FULL_50_9b</name>
    <dbReference type="NCBI Taxonomy" id="1798682"/>
    <lineage>
        <taxon>Bacteria</taxon>
        <taxon>Candidatus Magasanikiibacteriota</taxon>
    </lineage>
</organism>
<dbReference type="GO" id="GO:0016020">
    <property type="term" value="C:membrane"/>
    <property type="evidence" value="ECO:0007669"/>
    <property type="project" value="UniProtKB-SubCell"/>
</dbReference>
<dbReference type="InterPro" id="IPR048254">
    <property type="entry name" value="CDP_ALCOHOL_P_TRANSF_CS"/>
</dbReference>
<evidence type="ECO:0000256" key="7">
    <source>
        <dbReference type="ARBA" id="ARBA00023098"/>
    </source>
</evidence>
<feature type="transmembrane region" description="Helical" evidence="12">
    <location>
        <begin position="166"/>
        <end position="188"/>
    </location>
</feature>
<name>A0A1F6M7Q8_9BACT</name>
<evidence type="ECO:0000256" key="8">
    <source>
        <dbReference type="ARBA" id="ARBA00023136"/>
    </source>
</evidence>
<accession>A0A1F6M7Q8</accession>
<dbReference type="InterPro" id="IPR043130">
    <property type="entry name" value="CDP-OH_PTrfase_TM_dom"/>
</dbReference>
<evidence type="ECO:0000256" key="1">
    <source>
        <dbReference type="ARBA" id="ARBA00004141"/>
    </source>
</evidence>